<keyword evidence="2" id="KW-0645">Protease</keyword>
<dbReference type="KEGG" id="mgm:Mmc1_1565"/>
<protein>
    <submittedName>
        <fullName evidence="8">Signal peptide peptidase SppA, 36K type</fullName>
    </submittedName>
</protein>
<dbReference type="PANTHER" id="PTHR42987:SF8">
    <property type="entry name" value="PROTEINASE"/>
    <property type="match status" value="1"/>
</dbReference>
<keyword evidence="3" id="KW-0378">Hydrolase</keyword>
<dbReference type="NCBIfam" id="TIGR00706">
    <property type="entry name" value="SppA_dom"/>
    <property type="match status" value="1"/>
</dbReference>
<keyword evidence="4" id="KW-0720">Serine protease</keyword>
<dbReference type="Gene3D" id="6.20.330.10">
    <property type="match status" value="1"/>
</dbReference>
<evidence type="ECO:0000256" key="3">
    <source>
        <dbReference type="ARBA" id="ARBA00022801"/>
    </source>
</evidence>
<dbReference type="eggNOG" id="COG0616">
    <property type="taxonomic scope" value="Bacteria"/>
</dbReference>
<keyword evidence="6" id="KW-0812">Transmembrane</keyword>
<dbReference type="HOGENOM" id="CLU_046540_1_1_5"/>
<name>A0L7Y1_MAGMM</name>
<reference evidence="9" key="1">
    <citation type="journal article" date="2009" name="Appl. Environ. Microbiol.">
        <title>Complete genome sequence of the chemolithoautotrophic marine magnetotactic coccus strain MC-1.</title>
        <authorList>
            <person name="Schubbe S."/>
            <person name="Williams T.J."/>
            <person name="Xie G."/>
            <person name="Kiss H.E."/>
            <person name="Brettin T.S."/>
            <person name="Martinez D."/>
            <person name="Ross C.A."/>
            <person name="Schuler D."/>
            <person name="Cox B.L."/>
            <person name="Nealson K.H."/>
            <person name="Bazylinski D.A."/>
        </authorList>
    </citation>
    <scope>NUCLEOTIDE SEQUENCE [LARGE SCALE GENOMIC DNA]</scope>
    <source>
        <strain evidence="9">ATCC BAA-1437 / JCM 17883 / MC-1</strain>
    </source>
</reference>
<evidence type="ECO:0000256" key="2">
    <source>
        <dbReference type="ARBA" id="ARBA00022670"/>
    </source>
</evidence>
<evidence type="ECO:0000256" key="5">
    <source>
        <dbReference type="SAM" id="MobiDB-lite"/>
    </source>
</evidence>
<dbReference type="OrthoDB" id="9764363at2"/>
<dbReference type="Gene3D" id="3.90.226.10">
    <property type="entry name" value="2-enoyl-CoA Hydratase, Chain A, domain 1"/>
    <property type="match status" value="1"/>
</dbReference>
<dbReference type="SUPFAM" id="SSF52096">
    <property type="entry name" value="ClpP/crotonase"/>
    <property type="match status" value="1"/>
</dbReference>
<evidence type="ECO:0000259" key="7">
    <source>
        <dbReference type="Pfam" id="PF01343"/>
    </source>
</evidence>
<dbReference type="Proteomes" id="UP000002586">
    <property type="component" value="Chromosome"/>
</dbReference>
<keyword evidence="9" id="KW-1185">Reference proteome</keyword>
<sequence>MADWHEPSLEDQAQPTRPSAAEPESHLHQMLKSMEESRFAERAMLESLVKEGLNEQKRGRRSKNLFRLFIVLYLVATMALLNRGDFEEGSSASASEPHVAVVKMVGAIMPESDLDADEVIKNLQEAFKDENTKAVVLRINSPGGSPVQAGMIYDEIVRLRAEHKEIKVYAALEDLCASGGYYVAAAADEIYADKATLVGSIGVIMKGFGLEKLAEQVGLENRTLTAGNHKAFLDPLAPVDSAEKAHAQGLLNQIHAQFIEVVKKGRGKRLKADDDKLFNGLIWTGEQAVTLGLVDGLGSVDWLAREKIKITEVMEYHQNRHWSDRFFKEISSSTGTLFMKLSQQQPYLGW</sequence>
<evidence type="ECO:0000256" key="1">
    <source>
        <dbReference type="ARBA" id="ARBA00008683"/>
    </source>
</evidence>
<dbReference type="CDD" id="cd07023">
    <property type="entry name" value="S49_Sppa_N_C"/>
    <property type="match status" value="1"/>
</dbReference>
<dbReference type="RefSeq" id="WP_011713223.1">
    <property type="nucleotide sequence ID" value="NC_008576.1"/>
</dbReference>
<dbReference type="InterPro" id="IPR004635">
    <property type="entry name" value="Pept_S49_SppA"/>
</dbReference>
<dbReference type="EMBL" id="CP000471">
    <property type="protein sequence ID" value="ABK44074.1"/>
    <property type="molecule type" value="Genomic_DNA"/>
</dbReference>
<feature type="domain" description="Peptidase S49" evidence="7">
    <location>
        <begin position="162"/>
        <end position="306"/>
    </location>
</feature>
<gene>
    <name evidence="8" type="ordered locus">Mmc1_1565</name>
</gene>
<reference evidence="8 9" key="2">
    <citation type="journal article" date="2012" name="Int. J. Syst. Evol. Microbiol.">
        <title>Magnetococcus marinus gen. nov., sp. nov., a marine, magnetotactic bacterium that represents a novel lineage (Magnetococcaceae fam. nov.; Magnetococcales ord. nov.) at the base of the Alphaproteobacteria.</title>
        <authorList>
            <person name="Bazylinski D.A."/>
            <person name="Williams T.J."/>
            <person name="Lefevre C.T."/>
            <person name="Berg R.J."/>
            <person name="Zhang C.L."/>
            <person name="Bowser S.S."/>
            <person name="Dean A.J."/>
            <person name="Beveridge T.J."/>
        </authorList>
    </citation>
    <scope>NUCLEOTIDE SEQUENCE [LARGE SCALE GENOMIC DNA]</scope>
    <source>
        <strain evidence="9">ATCC BAA-1437 / JCM 17883 / MC-1</strain>
    </source>
</reference>
<accession>A0L7Y1</accession>
<dbReference type="GO" id="GO:0008236">
    <property type="term" value="F:serine-type peptidase activity"/>
    <property type="evidence" value="ECO:0007669"/>
    <property type="project" value="UniProtKB-KW"/>
</dbReference>
<dbReference type="PANTHER" id="PTHR42987">
    <property type="entry name" value="PEPTIDASE S49"/>
    <property type="match status" value="1"/>
</dbReference>
<keyword evidence="6" id="KW-1133">Transmembrane helix</keyword>
<dbReference type="GO" id="GO:0006508">
    <property type="term" value="P:proteolysis"/>
    <property type="evidence" value="ECO:0007669"/>
    <property type="project" value="UniProtKB-KW"/>
</dbReference>
<comment type="similarity">
    <text evidence="1">Belongs to the peptidase S49 family.</text>
</comment>
<dbReference type="AlphaFoldDB" id="A0L7Y1"/>
<evidence type="ECO:0000313" key="9">
    <source>
        <dbReference type="Proteomes" id="UP000002586"/>
    </source>
</evidence>
<feature type="transmembrane region" description="Helical" evidence="6">
    <location>
        <begin position="65"/>
        <end position="81"/>
    </location>
</feature>
<dbReference type="Pfam" id="PF01343">
    <property type="entry name" value="Peptidase_S49"/>
    <property type="match status" value="1"/>
</dbReference>
<dbReference type="InterPro" id="IPR047272">
    <property type="entry name" value="S49_SppA_C"/>
</dbReference>
<dbReference type="InterPro" id="IPR002142">
    <property type="entry name" value="Peptidase_S49"/>
</dbReference>
<keyword evidence="6" id="KW-0472">Membrane</keyword>
<evidence type="ECO:0000313" key="8">
    <source>
        <dbReference type="EMBL" id="ABK44074.1"/>
    </source>
</evidence>
<proteinExistence type="inferred from homology"/>
<dbReference type="InterPro" id="IPR029045">
    <property type="entry name" value="ClpP/crotonase-like_dom_sf"/>
</dbReference>
<evidence type="ECO:0000256" key="4">
    <source>
        <dbReference type="ARBA" id="ARBA00022825"/>
    </source>
</evidence>
<evidence type="ECO:0000256" key="6">
    <source>
        <dbReference type="SAM" id="Phobius"/>
    </source>
</evidence>
<organism evidence="8 9">
    <name type="scientific">Magnetococcus marinus (strain ATCC BAA-1437 / JCM 17883 / MC-1)</name>
    <dbReference type="NCBI Taxonomy" id="156889"/>
    <lineage>
        <taxon>Bacteria</taxon>
        <taxon>Pseudomonadati</taxon>
        <taxon>Pseudomonadota</taxon>
        <taxon>Magnetococcia</taxon>
        <taxon>Magnetococcales</taxon>
        <taxon>Magnetococcaceae</taxon>
        <taxon>Magnetococcus</taxon>
    </lineage>
</organism>
<feature type="region of interest" description="Disordered" evidence="5">
    <location>
        <begin position="1"/>
        <end position="28"/>
    </location>
</feature>